<sequence length="125" mass="14962">MNSEVEKTVKLMFPGKDVNEEFVLRLLCVIDFYENEEFTIINKTDPKDITKYEVKKDDTISLNNVISNKGYVAKYEIFVKNNLALMFRKLCEKYKYDGDELKTLKMYRNFNQSKKRKIDKTIEFM</sequence>
<protein>
    <submittedName>
        <fullName evidence="1">Uncharacterized protein</fullName>
    </submittedName>
</protein>
<evidence type="ECO:0000313" key="1">
    <source>
        <dbReference type="EMBL" id="QHU07615.1"/>
    </source>
</evidence>
<name>A0A6C0JPC0_9ZZZZ</name>
<accession>A0A6C0JPC0</accession>
<reference evidence="1" key="1">
    <citation type="journal article" date="2020" name="Nature">
        <title>Giant virus diversity and host interactions through global metagenomics.</title>
        <authorList>
            <person name="Schulz F."/>
            <person name="Roux S."/>
            <person name="Paez-Espino D."/>
            <person name="Jungbluth S."/>
            <person name="Walsh D.A."/>
            <person name="Denef V.J."/>
            <person name="McMahon K.D."/>
            <person name="Konstantinidis K.T."/>
            <person name="Eloe-Fadrosh E.A."/>
            <person name="Kyrpides N.C."/>
            <person name="Woyke T."/>
        </authorList>
    </citation>
    <scope>NUCLEOTIDE SEQUENCE</scope>
    <source>
        <strain evidence="1">GVMAG-S-1041349-163</strain>
    </source>
</reference>
<dbReference type="EMBL" id="MN740685">
    <property type="protein sequence ID" value="QHU07615.1"/>
    <property type="molecule type" value="Genomic_DNA"/>
</dbReference>
<proteinExistence type="predicted"/>
<dbReference type="AlphaFoldDB" id="A0A6C0JPC0"/>
<organism evidence="1">
    <name type="scientific">viral metagenome</name>
    <dbReference type="NCBI Taxonomy" id="1070528"/>
    <lineage>
        <taxon>unclassified sequences</taxon>
        <taxon>metagenomes</taxon>
        <taxon>organismal metagenomes</taxon>
    </lineage>
</organism>